<accession>A0AAV3QG99</accession>
<dbReference type="PANTHER" id="PTHR33881">
    <property type="entry name" value="NEUROGENIC LOCUS NOTCH-LIKE PROTEIN"/>
    <property type="match status" value="1"/>
</dbReference>
<keyword evidence="3" id="KW-1185">Reference proteome</keyword>
<reference evidence="2 3" key="1">
    <citation type="submission" date="2024-01" db="EMBL/GenBank/DDBJ databases">
        <title>The complete chloroplast genome sequence of Lithospermum erythrorhizon: insights into the phylogenetic relationship among Boraginaceae species and the maternal lineages of purple gromwells.</title>
        <authorList>
            <person name="Okada T."/>
            <person name="Watanabe K."/>
        </authorList>
    </citation>
    <scope>NUCLEOTIDE SEQUENCE [LARGE SCALE GENOMIC DNA]</scope>
</reference>
<dbReference type="EMBL" id="BAABME010004488">
    <property type="protein sequence ID" value="GAA0162540.1"/>
    <property type="molecule type" value="Genomic_DNA"/>
</dbReference>
<proteinExistence type="predicted"/>
<name>A0AAV3QG99_LITER</name>
<dbReference type="AlphaFoldDB" id="A0AAV3QG99"/>
<gene>
    <name evidence="2" type="ORF">LIER_18611</name>
</gene>
<comment type="caution">
    <text evidence="2">The sequence shown here is derived from an EMBL/GenBank/DDBJ whole genome shotgun (WGS) entry which is preliminary data.</text>
</comment>
<keyword evidence="1" id="KW-0732">Signal</keyword>
<evidence type="ECO:0000256" key="1">
    <source>
        <dbReference type="SAM" id="SignalP"/>
    </source>
</evidence>
<feature type="signal peptide" evidence="1">
    <location>
        <begin position="1"/>
        <end position="25"/>
    </location>
</feature>
<protein>
    <submittedName>
        <fullName evidence="2">Uncharacterized protein</fullName>
    </submittedName>
</protein>
<evidence type="ECO:0000313" key="2">
    <source>
        <dbReference type="EMBL" id="GAA0162540.1"/>
    </source>
</evidence>
<organism evidence="2 3">
    <name type="scientific">Lithospermum erythrorhizon</name>
    <name type="common">Purple gromwell</name>
    <name type="synonym">Lithospermum officinale var. erythrorhizon</name>
    <dbReference type="NCBI Taxonomy" id="34254"/>
    <lineage>
        <taxon>Eukaryota</taxon>
        <taxon>Viridiplantae</taxon>
        <taxon>Streptophyta</taxon>
        <taxon>Embryophyta</taxon>
        <taxon>Tracheophyta</taxon>
        <taxon>Spermatophyta</taxon>
        <taxon>Magnoliopsida</taxon>
        <taxon>eudicotyledons</taxon>
        <taxon>Gunneridae</taxon>
        <taxon>Pentapetalae</taxon>
        <taxon>asterids</taxon>
        <taxon>lamiids</taxon>
        <taxon>Boraginales</taxon>
        <taxon>Boraginaceae</taxon>
        <taxon>Boraginoideae</taxon>
        <taxon>Lithospermeae</taxon>
        <taxon>Lithospermum</taxon>
    </lineage>
</organism>
<dbReference type="PANTHER" id="PTHR33881:SF7">
    <property type="entry name" value="NEUROGENIC LOCUS NOTCH-LIKE PROTEIN"/>
    <property type="match status" value="1"/>
</dbReference>
<feature type="chain" id="PRO_5043371503" evidence="1">
    <location>
        <begin position="26"/>
        <end position="214"/>
    </location>
</feature>
<dbReference type="Proteomes" id="UP001454036">
    <property type="component" value="Unassembled WGS sequence"/>
</dbReference>
<evidence type="ECO:0000313" key="3">
    <source>
        <dbReference type="Proteomes" id="UP001454036"/>
    </source>
</evidence>
<sequence length="214" mass="23040">MASLYSLVTVTIFILLLQQPWQILSDDILAPFLSPIFDGPLCKGVKCGKGSCKASENGTLGFECVCDPGWKQFRQGNDSSGFSFMPCVIPNCSLDYSCTEGSSVQSKDKQANASFLDPCHWADCGGGMCNKTSLITYKCECEEGHYNLLNVTSFPCFRECALGMDCKNLGITVKNNSSPSSTATATNIDDNGSSLTRGDSLMLIVLIISIAMFP</sequence>